<evidence type="ECO:0000313" key="2">
    <source>
        <dbReference type="Proteomes" id="UP001296873"/>
    </source>
</evidence>
<accession>A0ABS1DHS1</accession>
<dbReference type="InterPro" id="IPR027417">
    <property type="entry name" value="P-loop_NTPase"/>
</dbReference>
<proteinExistence type="predicted"/>
<dbReference type="EMBL" id="NRRL01000050">
    <property type="protein sequence ID" value="MBK1669472.1"/>
    <property type="molecule type" value="Genomic_DNA"/>
</dbReference>
<reference evidence="1 2" key="1">
    <citation type="journal article" date="2020" name="Microorganisms">
        <title>Osmotic Adaptation and Compatible Solute Biosynthesis of Phototrophic Bacteria as Revealed from Genome Analyses.</title>
        <authorList>
            <person name="Imhoff J.F."/>
            <person name="Rahn T."/>
            <person name="Kunzel S."/>
            <person name="Keller A."/>
            <person name="Neulinger S.C."/>
        </authorList>
    </citation>
    <scope>NUCLEOTIDE SEQUENCE [LARGE SCALE GENOMIC DNA]</scope>
    <source>
        <strain evidence="1 2">DSM 9895</strain>
    </source>
</reference>
<evidence type="ECO:0008006" key="3">
    <source>
        <dbReference type="Google" id="ProtNLM"/>
    </source>
</evidence>
<dbReference type="Gene3D" id="3.40.50.300">
    <property type="entry name" value="P-loop containing nucleotide triphosphate hydrolases"/>
    <property type="match status" value="1"/>
</dbReference>
<keyword evidence="2" id="KW-1185">Reference proteome</keyword>
<sequence>MTSDPKVIYIVGAGRSGSTVLDTILGNHRDVESFGELTNAPRAWDNPDEYCACGVQAESCPFWRKVRRVWASKRPAELTEHDWRDLRDRYERLRGLANLLREGARGDARFQTYAAGLHGFYAALAEVAGTNTIVDSSKIPTRALALTWVDQLDVRFVHLVRDGRGIAWSLRKPYAKAPEAGVQNALAPQPVARSAAMWWIVNAVAERALRRLSAEKRICVRYEDFVEDPDTALRRIGTAADLDFGSVARMLARGDSFTVGHTVAGNRVRMAGAVRLKPDLEWHGSLSRRQRAVFWLIAGRMAARYGYTRRI</sequence>
<protein>
    <recommendedName>
        <fullName evidence="3">Sulfotransferase family protein</fullName>
    </recommendedName>
</protein>
<organism evidence="1 2">
    <name type="scientific">Rhodovibrio sodomensis</name>
    <dbReference type="NCBI Taxonomy" id="1088"/>
    <lineage>
        <taxon>Bacteria</taxon>
        <taxon>Pseudomonadati</taxon>
        <taxon>Pseudomonadota</taxon>
        <taxon>Alphaproteobacteria</taxon>
        <taxon>Rhodospirillales</taxon>
        <taxon>Rhodovibrionaceae</taxon>
        <taxon>Rhodovibrio</taxon>
    </lineage>
</organism>
<dbReference type="PANTHER" id="PTHR10704">
    <property type="entry name" value="CARBOHYDRATE SULFOTRANSFERASE"/>
    <property type="match status" value="1"/>
</dbReference>
<dbReference type="PANTHER" id="PTHR10704:SF44">
    <property type="entry name" value="LD35051P-RELATED"/>
    <property type="match status" value="1"/>
</dbReference>
<name>A0ABS1DHS1_9PROT</name>
<dbReference type="RefSeq" id="WP_200341804.1">
    <property type="nucleotide sequence ID" value="NZ_NRRL01000050.1"/>
</dbReference>
<evidence type="ECO:0000313" key="1">
    <source>
        <dbReference type="EMBL" id="MBK1669472.1"/>
    </source>
</evidence>
<dbReference type="InterPro" id="IPR051135">
    <property type="entry name" value="Gal/GlcNAc/GalNAc_ST"/>
</dbReference>
<dbReference type="Proteomes" id="UP001296873">
    <property type="component" value="Unassembled WGS sequence"/>
</dbReference>
<dbReference type="SUPFAM" id="SSF52540">
    <property type="entry name" value="P-loop containing nucleoside triphosphate hydrolases"/>
    <property type="match status" value="1"/>
</dbReference>
<gene>
    <name evidence="1" type="ORF">CKO28_15645</name>
</gene>
<comment type="caution">
    <text evidence="1">The sequence shown here is derived from an EMBL/GenBank/DDBJ whole genome shotgun (WGS) entry which is preliminary data.</text>
</comment>
<dbReference type="Pfam" id="PF13469">
    <property type="entry name" value="Sulfotransfer_3"/>
    <property type="match status" value="1"/>
</dbReference>